<sequence length="429" mass="46719">MNMKNPQAQYRLLPVAVIALVLLAGCSTQETGVPPSESSFSMTAPLSVPDRSAFAPTPPRPLAGQYSQVAWSSLPGWNADDARHLWLTFYNNCRGLMRPVSGSKALPARAAPAVWQPVCQAAAQSGLDPRSDDAAAVKAFLEQHLQPWQVTENSKSTNTVTGYYEPVVHGSRSRGGEYQWPMYAAPDDLLTIDLGQQYPELAGKRIRGKLSGKTIVPYDTREQIGRSENKPPVIVWLNDPVEAFFLQVQGSGRVQLEDGSTIRLAYANHNGRPYSSIGKWLADKGELPLAQANMQNIKAWAKSHPDRVDEMLNANQAMVFFREEAIPDDAAGPKGAYGIPLVAERTVAVDPNYVPLGSPLFLSTTRPHSTQPMQRVVFAQDTGAAIKGVARTDFFWGSGDAAGELAGRMKQTGQVWILWPRSAGAPEAR</sequence>
<dbReference type="OrthoDB" id="9783686at2"/>
<keyword evidence="4" id="KW-0961">Cell wall biogenesis/degradation</keyword>
<dbReference type="AlphaFoldDB" id="W0PAW7"/>
<dbReference type="Gene3D" id="2.40.40.10">
    <property type="entry name" value="RlpA-like domain"/>
    <property type="match status" value="1"/>
</dbReference>
<dbReference type="SMART" id="SM00925">
    <property type="entry name" value="MltA"/>
    <property type="match status" value="1"/>
</dbReference>
<proteinExistence type="predicted"/>
<accession>W0PAW7</accession>
<dbReference type="GO" id="GO:0004553">
    <property type="term" value="F:hydrolase activity, hydrolyzing O-glycosyl compounds"/>
    <property type="evidence" value="ECO:0007669"/>
    <property type="project" value="InterPro"/>
</dbReference>
<dbReference type="STRING" id="1247726.MIM_c05410"/>
<evidence type="ECO:0000256" key="6">
    <source>
        <dbReference type="SAM" id="SignalP"/>
    </source>
</evidence>
<dbReference type="GO" id="GO:0019867">
    <property type="term" value="C:outer membrane"/>
    <property type="evidence" value="ECO:0007669"/>
    <property type="project" value="InterPro"/>
</dbReference>
<name>W0PAW7_ADVMD</name>
<dbReference type="PANTHER" id="PTHR30124:SF0">
    <property type="entry name" value="MEMBRANE-BOUND LYTIC MUREIN TRANSGLYCOSYLASE A"/>
    <property type="match status" value="1"/>
</dbReference>
<evidence type="ECO:0000259" key="7">
    <source>
        <dbReference type="SMART" id="SM00925"/>
    </source>
</evidence>
<dbReference type="PIRSF" id="PIRSF019422">
    <property type="entry name" value="MltA"/>
    <property type="match status" value="1"/>
</dbReference>
<dbReference type="InterPro" id="IPR036908">
    <property type="entry name" value="RlpA-like_sf"/>
</dbReference>
<dbReference type="eggNOG" id="COG2821">
    <property type="taxonomic scope" value="Bacteria"/>
</dbReference>
<gene>
    <name evidence="8" type="ORF">MIM_c05410</name>
</gene>
<dbReference type="GO" id="GO:0009253">
    <property type="term" value="P:peptidoglycan catabolic process"/>
    <property type="evidence" value="ECO:0007669"/>
    <property type="project" value="TreeGrafter"/>
</dbReference>
<dbReference type="Pfam" id="PF06725">
    <property type="entry name" value="3D"/>
    <property type="match status" value="1"/>
</dbReference>
<feature type="chain" id="PRO_5004792751" description="peptidoglycan lytic exotransglycosylase" evidence="6">
    <location>
        <begin position="25"/>
        <end position="429"/>
    </location>
</feature>
<dbReference type="CDD" id="cd14485">
    <property type="entry name" value="mltA_like_LT_A"/>
    <property type="match status" value="1"/>
</dbReference>
<protein>
    <recommendedName>
        <fullName evidence="2">peptidoglycan lytic exotransglycosylase</fullName>
        <ecNumber evidence="2">4.2.2.n1</ecNumber>
    </recommendedName>
    <alternativeName>
        <fullName evidence="5">Murein hydrolase A</fullName>
    </alternativeName>
</protein>
<dbReference type="PANTHER" id="PTHR30124">
    <property type="entry name" value="MEMBRANE-BOUND LYTIC MUREIN TRANSGLYCOSYLASE A"/>
    <property type="match status" value="1"/>
</dbReference>
<feature type="signal peptide" evidence="6">
    <location>
        <begin position="1"/>
        <end position="24"/>
    </location>
</feature>
<evidence type="ECO:0000256" key="3">
    <source>
        <dbReference type="ARBA" id="ARBA00023239"/>
    </source>
</evidence>
<dbReference type="CDD" id="cd14668">
    <property type="entry name" value="mlta_B"/>
    <property type="match status" value="1"/>
</dbReference>
<dbReference type="Proteomes" id="UP000019095">
    <property type="component" value="Chromosome"/>
</dbReference>
<dbReference type="InterPro" id="IPR005300">
    <property type="entry name" value="MltA_B"/>
</dbReference>
<comment type="catalytic activity">
    <reaction evidence="1">
        <text>Exolytic cleavage of the (1-&gt;4)-beta-glycosidic linkage between N-acetylmuramic acid (MurNAc) and N-acetylglucosamine (GlcNAc) residues in peptidoglycan, from either the reducing or the non-reducing ends of the peptidoglycan chains, with concomitant formation of a 1,6-anhydrobond in the MurNAc residue.</text>
        <dbReference type="EC" id="4.2.2.n1"/>
    </reaction>
</comment>
<dbReference type="EC" id="4.2.2.n1" evidence="2"/>
<evidence type="ECO:0000313" key="8">
    <source>
        <dbReference type="EMBL" id="AHG62642.1"/>
    </source>
</evidence>
<dbReference type="HOGENOM" id="CLU_037751_0_0_4"/>
<evidence type="ECO:0000313" key="9">
    <source>
        <dbReference type="Proteomes" id="UP000019095"/>
    </source>
</evidence>
<dbReference type="KEGG" id="amim:MIM_c05410"/>
<dbReference type="SUPFAM" id="SSF50685">
    <property type="entry name" value="Barwin-like endoglucanases"/>
    <property type="match status" value="1"/>
</dbReference>
<feature type="domain" description="Lytic transglycosylase MltA" evidence="7">
    <location>
        <begin position="167"/>
        <end position="322"/>
    </location>
</feature>
<evidence type="ECO:0000256" key="4">
    <source>
        <dbReference type="ARBA" id="ARBA00023316"/>
    </source>
</evidence>
<dbReference type="EMBL" id="CP003915">
    <property type="protein sequence ID" value="AHG62642.1"/>
    <property type="molecule type" value="Genomic_DNA"/>
</dbReference>
<keyword evidence="6" id="KW-0732">Signal</keyword>
<dbReference type="InterPro" id="IPR010611">
    <property type="entry name" value="3D_dom"/>
</dbReference>
<dbReference type="PATRIC" id="fig|1247726.3.peg.589"/>
<dbReference type="Pfam" id="PF03562">
    <property type="entry name" value="MltA"/>
    <property type="match status" value="1"/>
</dbReference>
<dbReference type="GO" id="GO:0009254">
    <property type="term" value="P:peptidoglycan turnover"/>
    <property type="evidence" value="ECO:0007669"/>
    <property type="project" value="InterPro"/>
</dbReference>
<dbReference type="InterPro" id="IPR026044">
    <property type="entry name" value="MltA"/>
</dbReference>
<dbReference type="GO" id="GO:0071555">
    <property type="term" value="P:cell wall organization"/>
    <property type="evidence" value="ECO:0007669"/>
    <property type="project" value="UniProtKB-KW"/>
</dbReference>
<evidence type="ECO:0000256" key="1">
    <source>
        <dbReference type="ARBA" id="ARBA00001420"/>
    </source>
</evidence>
<dbReference type="PROSITE" id="PS51257">
    <property type="entry name" value="PROKAR_LIPOPROTEIN"/>
    <property type="match status" value="1"/>
</dbReference>
<evidence type="ECO:0000256" key="2">
    <source>
        <dbReference type="ARBA" id="ARBA00012587"/>
    </source>
</evidence>
<keyword evidence="3" id="KW-0456">Lyase</keyword>
<organism evidence="8 9">
    <name type="scientific">Advenella mimigardefordensis (strain DSM 17166 / LMG 22922 / DPN7)</name>
    <dbReference type="NCBI Taxonomy" id="1247726"/>
    <lineage>
        <taxon>Bacteria</taxon>
        <taxon>Pseudomonadati</taxon>
        <taxon>Pseudomonadota</taxon>
        <taxon>Betaproteobacteria</taxon>
        <taxon>Burkholderiales</taxon>
        <taxon>Alcaligenaceae</taxon>
    </lineage>
</organism>
<reference evidence="8 9" key="1">
    <citation type="journal article" date="2014" name="Microbiology">
        <title>Unravelling the complete genome sequence of Advenella mimigardefordensis strain DPN7T and novel insights in the catabolism of the xenobiotic polythioester precursor 3,3'-dithiodipropionate.</title>
        <authorList>
            <person name="Wubbeler J.H."/>
            <person name="Hiessl S."/>
            <person name="Schuldes J."/>
            <person name="Thurmer A."/>
            <person name="Daniel R."/>
            <person name="Steinbuchel A."/>
        </authorList>
    </citation>
    <scope>NUCLEOTIDE SEQUENCE [LARGE SCALE GENOMIC DNA]</scope>
    <source>
        <strain evidence="9">DSM 17166 / LMG 22922 / DPN7</strain>
    </source>
</reference>
<dbReference type="Gene3D" id="2.40.240.50">
    <property type="entry name" value="Barwin-like endoglucanases"/>
    <property type="match status" value="1"/>
</dbReference>
<evidence type="ECO:0000256" key="5">
    <source>
        <dbReference type="ARBA" id="ARBA00030918"/>
    </source>
</evidence>
<keyword evidence="9" id="KW-1185">Reference proteome</keyword>
<dbReference type="GO" id="GO:0008933">
    <property type="term" value="F:peptidoglycan lytic transglycosylase activity"/>
    <property type="evidence" value="ECO:0007669"/>
    <property type="project" value="TreeGrafter"/>
</dbReference>